<organism evidence="1 2">
    <name type="scientific">Steinernema carpocapsae</name>
    <name type="common">Entomopathogenic nematode</name>
    <dbReference type="NCBI Taxonomy" id="34508"/>
    <lineage>
        <taxon>Eukaryota</taxon>
        <taxon>Metazoa</taxon>
        <taxon>Ecdysozoa</taxon>
        <taxon>Nematoda</taxon>
        <taxon>Chromadorea</taxon>
        <taxon>Rhabditida</taxon>
        <taxon>Tylenchina</taxon>
        <taxon>Panagrolaimomorpha</taxon>
        <taxon>Strongyloidoidea</taxon>
        <taxon>Steinernematidae</taxon>
        <taxon>Steinernema</taxon>
    </lineage>
</organism>
<reference evidence="1 2" key="1">
    <citation type="journal article" date="2015" name="Genome Biol.">
        <title>Comparative genomics of Steinernema reveals deeply conserved gene regulatory networks.</title>
        <authorList>
            <person name="Dillman A.R."/>
            <person name="Macchietto M."/>
            <person name="Porter C.F."/>
            <person name="Rogers A."/>
            <person name="Williams B."/>
            <person name="Antoshechkin I."/>
            <person name="Lee M.M."/>
            <person name="Goodwin Z."/>
            <person name="Lu X."/>
            <person name="Lewis E.E."/>
            <person name="Goodrich-Blair H."/>
            <person name="Stock S.P."/>
            <person name="Adams B.J."/>
            <person name="Sternberg P.W."/>
            <person name="Mortazavi A."/>
        </authorList>
    </citation>
    <scope>NUCLEOTIDE SEQUENCE [LARGE SCALE GENOMIC DNA]</scope>
    <source>
        <strain evidence="1 2">ALL</strain>
    </source>
</reference>
<gene>
    <name evidence="1" type="ORF">L596_005714</name>
</gene>
<dbReference type="Proteomes" id="UP000298663">
    <property type="component" value="Unassembled WGS sequence"/>
</dbReference>
<comment type="caution">
    <text evidence="1">The sequence shown here is derived from an EMBL/GenBank/DDBJ whole genome shotgun (WGS) entry which is preliminary data.</text>
</comment>
<reference evidence="1 2" key="2">
    <citation type="journal article" date="2019" name="G3 (Bethesda)">
        <title>Hybrid Assembly of the Genome of the Entomopathogenic Nematode Steinernema carpocapsae Identifies the X-Chromosome.</title>
        <authorList>
            <person name="Serra L."/>
            <person name="Macchietto M."/>
            <person name="Macias-Munoz A."/>
            <person name="McGill C.J."/>
            <person name="Rodriguez I.M."/>
            <person name="Rodriguez B."/>
            <person name="Murad R."/>
            <person name="Mortazavi A."/>
        </authorList>
    </citation>
    <scope>NUCLEOTIDE SEQUENCE [LARGE SCALE GENOMIC DNA]</scope>
    <source>
        <strain evidence="1 2">ALL</strain>
    </source>
</reference>
<accession>A0A4U8V064</accession>
<sequence length="242" mass="27882">MQTSARALLRRLKIASQKFVVAVASKKVEKKVEEEENKKVEKSRRWGQQARKEAQARALFLRGRRERATRAQKEATFCADRPNDRERPIDDAGGDPRREEFALGTFCGGGPRSEAMVETPASRRRMSWNLSTLRVNNSSPRPRVALFKAFFQEKSPGGDTEIQSRENNAEELSEIGKCKKWRTWPTTIRRYRQSSADYHRRLALRLDDGAKDKDDEDDVVLQKAVKGQLGDKRRLPQFELHL</sequence>
<keyword evidence="2" id="KW-1185">Reference proteome</keyword>
<evidence type="ECO:0000313" key="2">
    <source>
        <dbReference type="Proteomes" id="UP000298663"/>
    </source>
</evidence>
<name>A0A4U8V064_STECR</name>
<evidence type="ECO:0000313" key="1">
    <source>
        <dbReference type="EMBL" id="TMS39142.1"/>
    </source>
</evidence>
<dbReference type="AlphaFoldDB" id="A0A4U8V064"/>
<proteinExistence type="predicted"/>
<protein>
    <submittedName>
        <fullName evidence="1">Uncharacterized protein</fullName>
    </submittedName>
</protein>
<dbReference type="EMBL" id="AZBU02000001">
    <property type="protein sequence ID" value="TMS39142.1"/>
    <property type="molecule type" value="Genomic_DNA"/>
</dbReference>